<feature type="transmembrane region" description="Helical" evidence="8">
    <location>
        <begin position="184"/>
        <end position="204"/>
    </location>
</feature>
<dbReference type="EMBL" id="JAFHKS010000043">
    <property type="protein sequence ID" value="MBN3545510.1"/>
    <property type="molecule type" value="Genomic_DNA"/>
</dbReference>
<dbReference type="NCBIfam" id="TIGR00912">
    <property type="entry name" value="2A0309"/>
    <property type="match status" value="1"/>
</dbReference>
<feature type="transmembrane region" description="Helical" evidence="8">
    <location>
        <begin position="224"/>
        <end position="243"/>
    </location>
</feature>
<evidence type="ECO:0000256" key="8">
    <source>
        <dbReference type="SAM" id="Phobius"/>
    </source>
</evidence>
<feature type="transmembrane region" description="Helical" evidence="8">
    <location>
        <begin position="120"/>
        <end position="138"/>
    </location>
</feature>
<feature type="transmembrane region" description="Helical" evidence="8">
    <location>
        <begin position="274"/>
        <end position="296"/>
    </location>
</feature>
<dbReference type="PANTHER" id="PTHR34975:SF2">
    <property type="entry name" value="SPORE GERMINATION PROTEIN A2"/>
    <property type="match status" value="1"/>
</dbReference>
<comment type="caution">
    <text evidence="9">The sequence shown here is derived from an EMBL/GenBank/DDBJ whole genome shotgun (WGS) entry which is preliminary data.</text>
</comment>
<name>A0ABS2ZFJ9_9BACL</name>
<dbReference type="Pfam" id="PF03845">
    <property type="entry name" value="Spore_permease"/>
    <property type="match status" value="1"/>
</dbReference>
<feature type="transmembrane region" description="Helical" evidence="8">
    <location>
        <begin position="86"/>
        <end position="114"/>
    </location>
</feature>
<accession>A0ABS2ZFJ9</accession>
<comment type="subcellular location">
    <subcellularLocation>
        <location evidence="1">Membrane</location>
        <topology evidence="1">Multi-pass membrane protein</topology>
    </subcellularLocation>
</comment>
<dbReference type="PANTHER" id="PTHR34975">
    <property type="entry name" value="SPORE GERMINATION PROTEIN A2"/>
    <property type="match status" value="1"/>
</dbReference>
<comment type="similarity">
    <text evidence="2">Belongs to the amino acid-polyamine-organocation (APC) superfamily. Spore germination protein (SGP) (TC 2.A.3.9) family.</text>
</comment>
<feature type="transmembrane region" description="Helical" evidence="8">
    <location>
        <begin position="337"/>
        <end position="357"/>
    </location>
</feature>
<reference evidence="9 10" key="1">
    <citation type="submission" date="2021-01" db="EMBL/GenBank/DDBJ databases">
        <title>Genome Sequencing of Type Strains.</title>
        <authorList>
            <person name="Lemaire J.F."/>
            <person name="Inderbitzin P."/>
            <person name="Collins S.B."/>
            <person name="Wespe N."/>
            <person name="Knight-Connoni V."/>
        </authorList>
    </citation>
    <scope>NUCLEOTIDE SEQUENCE [LARGE SCALE GENOMIC DNA]</scope>
    <source>
        <strain evidence="9 10">DSM 14730</strain>
    </source>
</reference>
<keyword evidence="10" id="KW-1185">Reference proteome</keyword>
<dbReference type="RefSeq" id="WP_188402388.1">
    <property type="nucleotide sequence ID" value="NZ_BMCE01000002.1"/>
</dbReference>
<feature type="transmembrane region" description="Helical" evidence="8">
    <location>
        <begin position="147"/>
        <end position="164"/>
    </location>
</feature>
<protein>
    <submittedName>
        <fullName evidence="9">Endospore germination permease</fullName>
    </submittedName>
</protein>
<gene>
    <name evidence="9" type="ORF">JYA64_09405</name>
</gene>
<sequence>MIDNVKVSSHQLMILVFLYSIGTVILHTPSLMAHFAKQDAWIAAIIGAGAGILLTGLYIKVGNLFPSLSLDRLNERLFGKFIGKTVNIFFFFWAFVSSSEIVFYIGDFVATFWMPETPSFAIHIMFSFIVILAVRLGIEPISRLTEILFLPVTLLLVILIIAIVPEVEWMNIQPVLEVGIRPIIRAALVFVSFFSLSTVMFLMIYPSLVTERKKAAKGFLKGTIYAGIILVVVMGLNILVLGVDLTTRNIAPSYALARKINIGNFITRIESFLALFWIMTVFIRGVVYFYVSVVVFSNIFEVKDYRHLCSPLGMIMVVLSLILYPNIQAAGTYDKDIWLPFVSIVGLFMPLLLLVAARIRKRVDR</sequence>
<dbReference type="Proteomes" id="UP001319060">
    <property type="component" value="Unassembled WGS sequence"/>
</dbReference>
<keyword evidence="6 8" id="KW-1133">Transmembrane helix</keyword>
<evidence type="ECO:0000256" key="2">
    <source>
        <dbReference type="ARBA" id="ARBA00007998"/>
    </source>
</evidence>
<proteinExistence type="inferred from homology"/>
<evidence type="ECO:0000313" key="9">
    <source>
        <dbReference type="EMBL" id="MBN3545510.1"/>
    </source>
</evidence>
<feature type="transmembrane region" description="Helical" evidence="8">
    <location>
        <begin position="308"/>
        <end position="325"/>
    </location>
</feature>
<organism evidence="9 10">
    <name type="scientific">Fictibacillus barbaricus</name>
    <dbReference type="NCBI Taxonomy" id="182136"/>
    <lineage>
        <taxon>Bacteria</taxon>
        <taxon>Bacillati</taxon>
        <taxon>Bacillota</taxon>
        <taxon>Bacilli</taxon>
        <taxon>Bacillales</taxon>
        <taxon>Fictibacillaceae</taxon>
        <taxon>Fictibacillus</taxon>
    </lineage>
</organism>
<keyword evidence="5 8" id="KW-0812">Transmembrane</keyword>
<feature type="transmembrane region" description="Helical" evidence="8">
    <location>
        <begin position="12"/>
        <end position="35"/>
    </location>
</feature>
<keyword evidence="7 8" id="KW-0472">Membrane</keyword>
<evidence type="ECO:0000256" key="3">
    <source>
        <dbReference type="ARBA" id="ARBA00022448"/>
    </source>
</evidence>
<keyword evidence="4" id="KW-0309">Germination</keyword>
<evidence type="ECO:0000256" key="1">
    <source>
        <dbReference type="ARBA" id="ARBA00004141"/>
    </source>
</evidence>
<evidence type="ECO:0000313" key="10">
    <source>
        <dbReference type="Proteomes" id="UP001319060"/>
    </source>
</evidence>
<keyword evidence="3" id="KW-0813">Transport</keyword>
<evidence type="ECO:0000256" key="5">
    <source>
        <dbReference type="ARBA" id="ARBA00022692"/>
    </source>
</evidence>
<evidence type="ECO:0000256" key="4">
    <source>
        <dbReference type="ARBA" id="ARBA00022544"/>
    </source>
</evidence>
<evidence type="ECO:0000256" key="7">
    <source>
        <dbReference type="ARBA" id="ARBA00023136"/>
    </source>
</evidence>
<dbReference type="InterPro" id="IPR004761">
    <property type="entry name" value="Spore_GerAB"/>
</dbReference>
<evidence type="ECO:0000256" key="6">
    <source>
        <dbReference type="ARBA" id="ARBA00022989"/>
    </source>
</evidence>
<feature type="transmembrane region" description="Helical" evidence="8">
    <location>
        <begin position="41"/>
        <end position="65"/>
    </location>
</feature>